<dbReference type="GO" id="GO:0005737">
    <property type="term" value="C:cytoplasm"/>
    <property type="evidence" value="ECO:0007669"/>
    <property type="project" value="UniProtKB-SubCell"/>
</dbReference>
<dbReference type="UniPathway" id="UPA00219"/>
<evidence type="ECO:0000259" key="14">
    <source>
        <dbReference type="Pfam" id="PF01225"/>
    </source>
</evidence>
<dbReference type="PROSITE" id="PS01011">
    <property type="entry name" value="FOLYLPOLYGLU_SYNT_1"/>
    <property type="match status" value="1"/>
</dbReference>
<dbReference type="InterPro" id="IPR036565">
    <property type="entry name" value="Mur-like_cat_sf"/>
</dbReference>
<evidence type="ECO:0000256" key="10">
    <source>
        <dbReference type="ARBA" id="ARBA00023316"/>
    </source>
</evidence>
<keyword evidence="13" id="KW-0175">Coiled coil</keyword>
<dbReference type="AlphaFoldDB" id="H0E557"/>
<dbReference type="InterPro" id="IPR018109">
    <property type="entry name" value="Folylpolyglutamate_synth_CS"/>
</dbReference>
<dbReference type="PATRIC" id="fig|1097667.3.peg.1927"/>
<feature type="binding site" evidence="11">
    <location>
        <position position="173"/>
    </location>
    <ligand>
        <name>UDP-N-acetyl-alpha-D-muramoyl-L-alanyl-D-glutamate</name>
        <dbReference type="ChEBI" id="CHEBI:83900"/>
    </ligand>
</feature>
<dbReference type="Gene3D" id="3.40.1390.10">
    <property type="entry name" value="MurE/MurF, N-terminal domain"/>
    <property type="match status" value="1"/>
</dbReference>
<dbReference type="RefSeq" id="WP_007573981.1">
    <property type="nucleotide sequence ID" value="NZ_AGUD01000137.1"/>
</dbReference>
<dbReference type="NCBIfam" id="NF001124">
    <property type="entry name" value="PRK00139.1-2"/>
    <property type="match status" value="1"/>
</dbReference>
<dbReference type="InterPro" id="IPR005761">
    <property type="entry name" value="UDP-N-AcMur-Glu-dNH2Pim_ligase"/>
</dbReference>
<dbReference type="SUPFAM" id="SSF63418">
    <property type="entry name" value="MurE/MurF N-terminal domain"/>
    <property type="match status" value="1"/>
</dbReference>
<keyword evidence="6 11" id="KW-0067">ATP-binding</keyword>
<evidence type="ECO:0000259" key="16">
    <source>
        <dbReference type="Pfam" id="PF08245"/>
    </source>
</evidence>
<proteinExistence type="inferred from homology"/>
<keyword evidence="18" id="KW-1185">Reference proteome</keyword>
<dbReference type="Proteomes" id="UP000005143">
    <property type="component" value="Unassembled WGS sequence"/>
</dbReference>
<evidence type="ECO:0000259" key="15">
    <source>
        <dbReference type="Pfam" id="PF02875"/>
    </source>
</evidence>
<keyword evidence="2 11" id="KW-0963">Cytoplasm</keyword>
<feature type="domain" description="Mur ligase C-terminal" evidence="15">
    <location>
        <begin position="319"/>
        <end position="450"/>
    </location>
</feature>
<feature type="binding site" evidence="11">
    <location>
        <begin position="104"/>
        <end position="110"/>
    </location>
    <ligand>
        <name>ATP</name>
        <dbReference type="ChEBI" id="CHEBI:30616"/>
    </ligand>
</feature>
<feature type="binding site" evidence="11">
    <location>
        <position position="448"/>
    </location>
    <ligand>
        <name>meso-2,6-diaminopimelate</name>
        <dbReference type="ChEBI" id="CHEBI:57791"/>
    </ligand>
</feature>
<dbReference type="GO" id="GO:0005524">
    <property type="term" value="F:ATP binding"/>
    <property type="evidence" value="ECO:0007669"/>
    <property type="project" value="UniProtKB-UniRule"/>
</dbReference>
<dbReference type="HAMAP" id="MF_00208">
    <property type="entry name" value="MurE"/>
    <property type="match status" value="1"/>
</dbReference>
<dbReference type="GO" id="GO:0009252">
    <property type="term" value="P:peptidoglycan biosynthetic process"/>
    <property type="evidence" value="ECO:0007669"/>
    <property type="project" value="UniProtKB-UniRule"/>
</dbReference>
<dbReference type="SUPFAM" id="SSF53623">
    <property type="entry name" value="MurD-like peptide ligases, catalytic domain"/>
    <property type="match status" value="1"/>
</dbReference>
<dbReference type="GO" id="GO:0008360">
    <property type="term" value="P:regulation of cell shape"/>
    <property type="evidence" value="ECO:0007669"/>
    <property type="project" value="UniProtKB-KW"/>
</dbReference>
<comment type="caution">
    <text evidence="17">The sequence shown here is derived from an EMBL/GenBank/DDBJ whole genome shotgun (WGS) entry which is preliminary data.</text>
</comment>
<evidence type="ECO:0000256" key="3">
    <source>
        <dbReference type="ARBA" id="ARBA00022598"/>
    </source>
</evidence>
<dbReference type="InterPro" id="IPR035911">
    <property type="entry name" value="MurE/MurF_N"/>
</dbReference>
<sequence>MRLGDLFDQAPREAADTPVSALAYDDRRVSAGTVFFCVRGFTRDGHDFADAAVAAGAAALVVDHPLGSGVPEILVDDVRAAMAPAAARLAGDPTARLATVGVTGTNGKTTTAFLIRQLLEAGGRRTGILGTVTQVVGGVERDAGRTTPEAIDLQRTFAEMLDGGDTACVIEVSSHALALGRADAIHWAAAVFTNLTQDHLDFHADMEDYFAAKARLFAAAPGVPKVVDVDDPYGRRLARQHPDAITVALDAPDARIRATEIASDLRGSRFTVEGRRLSTPLTGRFNVRNALQAYVVARELGVDAEVAAAALARAGRVPGRLEPVDGGQPFAVLVDYAHTPDSLENVLAAARGVVREAGHGRVLCVFGCGGDRDRGKRPLMGAIAARDADVAIATSDNPRSEDPAAILDEVLAGMADARATVERIEDRHAAIERAIALAAPGDVVLVAGKGHEHGQTFADRTIPFDDVAVAREALAGAGWTSDPTTEASRA</sequence>
<evidence type="ECO:0000256" key="5">
    <source>
        <dbReference type="ARBA" id="ARBA00022741"/>
    </source>
</evidence>
<reference evidence="17 18" key="1">
    <citation type="journal article" date="2013" name="Biodegradation">
        <title>Quantitative proteomic analysis of ibuprofen-degrading Patulibacter sp. strain I11.</title>
        <authorList>
            <person name="Almeida B."/>
            <person name="Kjeldal H."/>
            <person name="Lolas I."/>
            <person name="Knudsen A.D."/>
            <person name="Carvalho G."/>
            <person name="Nielsen K.L."/>
            <person name="Barreto Crespo M.T."/>
            <person name="Stensballe A."/>
            <person name="Nielsen J.L."/>
        </authorList>
    </citation>
    <scope>NUCLEOTIDE SEQUENCE [LARGE SCALE GENOMIC DNA]</scope>
    <source>
        <strain evidence="17 18">I11</strain>
    </source>
</reference>
<comment type="caution">
    <text evidence="11">Lacks conserved residue(s) required for the propagation of feature annotation.</text>
</comment>
<feature type="binding site" evidence="11">
    <location>
        <begin position="396"/>
        <end position="399"/>
    </location>
    <ligand>
        <name>meso-2,6-diaminopimelate</name>
        <dbReference type="ChEBI" id="CHEBI:57791"/>
    </ligand>
</feature>
<dbReference type="OrthoDB" id="9800958at2"/>
<organism evidence="17 18">
    <name type="scientific">Patulibacter medicamentivorans</name>
    <dbReference type="NCBI Taxonomy" id="1097667"/>
    <lineage>
        <taxon>Bacteria</taxon>
        <taxon>Bacillati</taxon>
        <taxon>Actinomycetota</taxon>
        <taxon>Thermoleophilia</taxon>
        <taxon>Solirubrobacterales</taxon>
        <taxon>Patulibacteraceae</taxon>
        <taxon>Patulibacter</taxon>
    </lineage>
</organism>
<feature type="modified residue" description="N6-carboxylysine" evidence="11">
    <location>
        <position position="213"/>
    </location>
</feature>
<comment type="pathway">
    <text evidence="11 12">Cell wall biogenesis; peptidoglycan biosynthesis.</text>
</comment>
<dbReference type="PANTHER" id="PTHR23135:SF4">
    <property type="entry name" value="UDP-N-ACETYLMURAMOYL-L-ALANYL-D-GLUTAMATE--2,6-DIAMINOPIMELATE LIGASE MURE HOMOLOG, CHLOROPLASTIC"/>
    <property type="match status" value="1"/>
</dbReference>
<dbReference type="NCBIfam" id="NF001126">
    <property type="entry name" value="PRK00139.1-4"/>
    <property type="match status" value="1"/>
</dbReference>
<comment type="similarity">
    <text evidence="1 11">Belongs to the MurCDEF family. MurE subfamily.</text>
</comment>
<feature type="binding site" evidence="11">
    <location>
        <position position="181"/>
    </location>
    <ligand>
        <name>UDP-N-acetyl-alpha-D-muramoyl-L-alanyl-D-glutamate</name>
        <dbReference type="ChEBI" id="CHEBI:83900"/>
    </ligand>
</feature>
<evidence type="ECO:0000256" key="9">
    <source>
        <dbReference type="ARBA" id="ARBA00023306"/>
    </source>
</evidence>
<dbReference type="GO" id="GO:0071555">
    <property type="term" value="P:cell wall organization"/>
    <property type="evidence" value="ECO:0007669"/>
    <property type="project" value="UniProtKB-KW"/>
</dbReference>
<feature type="binding site" evidence="11">
    <location>
        <position position="452"/>
    </location>
    <ligand>
        <name>meso-2,6-diaminopimelate</name>
        <dbReference type="ChEBI" id="CHEBI:57791"/>
    </ligand>
</feature>
<comment type="subcellular location">
    <subcellularLocation>
        <location evidence="11 12">Cytoplasm</location>
    </subcellularLocation>
</comment>
<feature type="binding site" evidence="11">
    <location>
        <position position="372"/>
    </location>
    <ligand>
        <name>meso-2,6-diaminopimelate</name>
        <dbReference type="ChEBI" id="CHEBI:57791"/>
    </ligand>
</feature>
<gene>
    <name evidence="11" type="primary">murE</name>
    <name evidence="17" type="ORF">PAI11_19440</name>
</gene>
<evidence type="ECO:0000256" key="1">
    <source>
        <dbReference type="ARBA" id="ARBA00005898"/>
    </source>
</evidence>
<dbReference type="GO" id="GO:0004326">
    <property type="term" value="F:tetrahydrofolylpolyglutamate synthase activity"/>
    <property type="evidence" value="ECO:0007669"/>
    <property type="project" value="InterPro"/>
</dbReference>
<dbReference type="InterPro" id="IPR000713">
    <property type="entry name" value="Mur_ligase_N"/>
</dbReference>
<comment type="function">
    <text evidence="11">Catalyzes the addition of meso-diaminopimelic acid to the nucleotide precursor UDP-N-acetylmuramoyl-L-alanyl-D-glutamate (UMAG) in the biosynthesis of bacterial cell-wall peptidoglycan.</text>
</comment>
<dbReference type="InterPro" id="IPR036615">
    <property type="entry name" value="Mur_ligase_C_dom_sf"/>
</dbReference>
<feature type="coiled-coil region" evidence="13">
    <location>
        <begin position="407"/>
        <end position="434"/>
    </location>
</feature>
<keyword evidence="3 11" id="KW-0436">Ligase</keyword>
<evidence type="ECO:0000256" key="2">
    <source>
        <dbReference type="ARBA" id="ARBA00022490"/>
    </source>
</evidence>
<dbReference type="GO" id="GO:0051301">
    <property type="term" value="P:cell division"/>
    <property type="evidence" value="ECO:0007669"/>
    <property type="project" value="UniProtKB-KW"/>
</dbReference>
<keyword evidence="9 11" id="KW-0131">Cell cycle</keyword>
<keyword evidence="10 11" id="KW-0961">Cell wall biogenesis/degradation</keyword>
<name>H0E557_9ACTN</name>
<evidence type="ECO:0000313" key="18">
    <source>
        <dbReference type="Proteomes" id="UP000005143"/>
    </source>
</evidence>
<evidence type="ECO:0000256" key="11">
    <source>
        <dbReference type="HAMAP-Rule" id="MF_00208"/>
    </source>
</evidence>
<keyword evidence="8 11" id="KW-0573">Peptidoglycan synthesis</keyword>
<dbReference type="GO" id="GO:0008765">
    <property type="term" value="F:UDP-N-acetylmuramoylalanyl-D-glutamate-2,6-diaminopimelate ligase activity"/>
    <property type="evidence" value="ECO:0007669"/>
    <property type="project" value="UniProtKB-UniRule"/>
</dbReference>
<dbReference type="Pfam" id="PF01225">
    <property type="entry name" value="Mur_ligase"/>
    <property type="match status" value="1"/>
</dbReference>
<comment type="PTM">
    <text evidence="11">Carboxylation is probably crucial for Mg(2+) binding and, consequently, for the gamma-phosphate positioning of ATP.</text>
</comment>
<feature type="short sequence motif" description="Meso-diaminopimelate recognition motif" evidence="11">
    <location>
        <begin position="396"/>
        <end position="399"/>
    </location>
</feature>
<dbReference type="SUPFAM" id="SSF53244">
    <property type="entry name" value="MurD-like peptide ligases, peptide-binding domain"/>
    <property type="match status" value="1"/>
</dbReference>
<evidence type="ECO:0000256" key="8">
    <source>
        <dbReference type="ARBA" id="ARBA00022984"/>
    </source>
</evidence>
<comment type="catalytic activity">
    <reaction evidence="11">
        <text>UDP-N-acetyl-alpha-D-muramoyl-L-alanyl-D-glutamate + meso-2,6-diaminopimelate + ATP = UDP-N-acetyl-alpha-D-muramoyl-L-alanyl-gamma-D-glutamyl-meso-2,6-diaminopimelate + ADP + phosphate + H(+)</text>
        <dbReference type="Rhea" id="RHEA:23676"/>
        <dbReference type="ChEBI" id="CHEBI:15378"/>
        <dbReference type="ChEBI" id="CHEBI:30616"/>
        <dbReference type="ChEBI" id="CHEBI:43474"/>
        <dbReference type="ChEBI" id="CHEBI:57791"/>
        <dbReference type="ChEBI" id="CHEBI:83900"/>
        <dbReference type="ChEBI" id="CHEBI:83905"/>
        <dbReference type="ChEBI" id="CHEBI:456216"/>
        <dbReference type="EC" id="6.3.2.13"/>
    </reaction>
</comment>
<feature type="domain" description="Mur ligase N-terminal catalytic" evidence="14">
    <location>
        <begin position="21"/>
        <end position="66"/>
    </location>
</feature>
<feature type="binding site" evidence="11">
    <location>
        <begin position="146"/>
        <end position="147"/>
    </location>
    <ligand>
        <name>UDP-N-acetyl-alpha-D-muramoyl-L-alanyl-D-glutamate</name>
        <dbReference type="ChEBI" id="CHEBI:83900"/>
    </ligand>
</feature>
<dbReference type="Gene3D" id="3.90.190.20">
    <property type="entry name" value="Mur ligase, C-terminal domain"/>
    <property type="match status" value="1"/>
</dbReference>
<comment type="cofactor">
    <cofactor evidence="11">
        <name>Mg(2+)</name>
        <dbReference type="ChEBI" id="CHEBI:18420"/>
    </cofactor>
</comment>
<dbReference type="Pfam" id="PF02875">
    <property type="entry name" value="Mur_ligase_C"/>
    <property type="match status" value="1"/>
</dbReference>
<dbReference type="GO" id="GO:0000287">
    <property type="term" value="F:magnesium ion binding"/>
    <property type="evidence" value="ECO:0007669"/>
    <property type="project" value="UniProtKB-UniRule"/>
</dbReference>
<feature type="domain" description="Mur ligase central" evidence="16">
    <location>
        <begin position="102"/>
        <end position="297"/>
    </location>
</feature>
<dbReference type="EC" id="6.3.2.13" evidence="11"/>
<evidence type="ECO:0000256" key="7">
    <source>
        <dbReference type="ARBA" id="ARBA00022960"/>
    </source>
</evidence>
<dbReference type="InterPro" id="IPR004101">
    <property type="entry name" value="Mur_ligase_C"/>
</dbReference>
<protein>
    <recommendedName>
        <fullName evidence="11">UDP-N-acetylmuramoyl-L-alanyl-D-glutamate--2,6-diaminopimelate ligase</fullName>
        <ecNumber evidence="11">6.3.2.13</ecNumber>
    </recommendedName>
    <alternativeName>
        <fullName evidence="11">Meso-A2pm-adding enzyme</fullName>
    </alternativeName>
    <alternativeName>
        <fullName evidence="11">Meso-diaminopimelate-adding enzyme</fullName>
    </alternativeName>
    <alternativeName>
        <fullName evidence="11">UDP-MurNAc-L-Ala-D-Glu:meso-diaminopimelate ligase</fullName>
    </alternativeName>
    <alternativeName>
        <fullName evidence="11">UDP-MurNAc-tripeptide synthetase</fullName>
    </alternativeName>
    <alternativeName>
        <fullName evidence="11">UDP-N-acetylmuramyl-tripeptide synthetase</fullName>
    </alternativeName>
</protein>
<dbReference type="Gene3D" id="3.40.1190.10">
    <property type="entry name" value="Mur-like, catalytic domain"/>
    <property type="match status" value="1"/>
</dbReference>
<dbReference type="InterPro" id="IPR013221">
    <property type="entry name" value="Mur_ligase_cen"/>
</dbReference>
<keyword evidence="7 11" id="KW-0133">Cell shape</keyword>
<evidence type="ECO:0000256" key="13">
    <source>
        <dbReference type="SAM" id="Coils"/>
    </source>
</evidence>
<evidence type="ECO:0000256" key="4">
    <source>
        <dbReference type="ARBA" id="ARBA00022618"/>
    </source>
</evidence>
<evidence type="ECO:0000256" key="12">
    <source>
        <dbReference type="RuleBase" id="RU004135"/>
    </source>
</evidence>
<dbReference type="PANTHER" id="PTHR23135">
    <property type="entry name" value="MUR LIGASE FAMILY MEMBER"/>
    <property type="match status" value="1"/>
</dbReference>
<dbReference type="Pfam" id="PF08245">
    <property type="entry name" value="Mur_ligase_M"/>
    <property type="match status" value="1"/>
</dbReference>
<dbReference type="NCBIfam" id="TIGR01085">
    <property type="entry name" value="murE"/>
    <property type="match status" value="1"/>
</dbReference>
<keyword evidence="5 11" id="KW-0547">Nucleotide-binding</keyword>
<dbReference type="EMBL" id="AGUD01000137">
    <property type="protein sequence ID" value="EHN11187.1"/>
    <property type="molecule type" value="Genomic_DNA"/>
</dbReference>
<evidence type="ECO:0000256" key="6">
    <source>
        <dbReference type="ARBA" id="ARBA00022840"/>
    </source>
</evidence>
<evidence type="ECO:0000313" key="17">
    <source>
        <dbReference type="EMBL" id="EHN11187.1"/>
    </source>
</evidence>
<keyword evidence="11" id="KW-0460">Magnesium</keyword>
<keyword evidence="4 11" id="KW-0132">Cell division</keyword>
<accession>H0E557</accession>